<evidence type="ECO:0000256" key="5">
    <source>
        <dbReference type="ARBA" id="ARBA00022927"/>
    </source>
</evidence>
<dbReference type="PANTHER" id="PTHR34982">
    <property type="entry name" value="YOP PROTEINS TRANSLOCATION PROTEIN L"/>
    <property type="match status" value="1"/>
</dbReference>
<comment type="similarity">
    <text evidence="2">Belongs to the FliH family.</text>
</comment>
<dbReference type="GO" id="GO:0005829">
    <property type="term" value="C:cytosol"/>
    <property type="evidence" value="ECO:0007669"/>
    <property type="project" value="TreeGrafter"/>
</dbReference>
<keyword evidence="10" id="KW-0966">Cell projection</keyword>
<evidence type="ECO:0000313" key="10">
    <source>
        <dbReference type="EMBL" id="QKS71439.1"/>
    </source>
</evidence>
<keyword evidence="5" id="KW-0653">Protein transport</keyword>
<sequence>MSRLIKSVRSDESAKKIIKLHSIFKEEHPVDYSDQQGESTQEKRAIQSSKQAIARDKEEIANREQQLQEEKVAFEEWKQAQLEQMATDAEEEGRKAAEEGFNQGFQEGMQAGLEQYKEAIDQAQGIVNLSKQDYQHKLEAAESHMLELALGITEKILGKQLEDESAWLHLVKEALQEVREQEEVKLYVHPDWYERTLAQQEELREIVRQSRHLLIYPDEQLPHDGCLIDTPYGKLDASVDVQLLEIKRTLFEKLQEGESHDSI</sequence>
<feature type="domain" description="Flagellar assembly protein FliH/Type III secretion system HrpE" evidence="9">
    <location>
        <begin position="118"/>
        <end position="243"/>
    </location>
</feature>
<evidence type="ECO:0000256" key="6">
    <source>
        <dbReference type="ARBA" id="ARBA00023225"/>
    </source>
</evidence>
<evidence type="ECO:0000256" key="2">
    <source>
        <dbReference type="ARBA" id="ARBA00006602"/>
    </source>
</evidence>
<keyword evidence="4" id="KW-1005">Bacterial flagellum biogenesis</keyword>
<keyword evidence="6" id="KW-1006">Bacterial flagellum protein export</keyword>
<dbReference type="AlphaFoldDB" id="A0A859FE26"/>
<proteinExistence type="inferred from homology"/>
<dbReference type="PANTHER" id="PTHR34982:SF1">
    <property type="entry name" value="FLAGELLAR ASSEMBLY PROTEIN FLIH"/>
    <property type="match status" value="1"/>
</dbReference>
<gene>
    <name evidence="10" type="primary">fliH</name>
    <name evidence="10" type="ORF">FLK61_32580</name>
</gene>
<evidence type="ECO:0000259" key="9">
    <source>
        <dbReference type="Pfam" id="PF02108"/>
    </source>
</evidence>
<dbReference type="GO" id="GO:0015031">
    <property type="term" value="P:protein transport"/>
    <property type="evidence" value="ECO:0007669"/>
    <property type="project" value="UniProtKB-KW"/>
</dbReference>
<evidence type="ECO:0000256" key="7">
    <source>
        <dbReference type="NCBIfam" id="TIGR03825"/>
    </source>
</evidence>
<reference evidence="11" key="1">
    <citation type="submission" date="2019-07" db="EMBL/GenBank/DDBJ databases">
        <title>Bacillus alkalisoli sp. nov. isolated from saline soil.</title>
        <authorList>
            <person name="Sun J.-Q."/>
            <person name="Xu L."/>
        </authorList>
    </citation>
    <scope>NUCLEOTIDE SEQUENCE [LARGE SCALE GENOMIC DNA]</scope>
    <source>
        <strain evidence="11">M4U3P1</strain>
    </source>
</reference>
<dbReference type="NCBIfam" id="TIGR03825">
    <property type="entry name" value="FliH_bacil"/>
    <property type="match status" value="1"/>
</dbReference>
<dbReference type="InterPro" id="IPR051472">
    <property type="entry name" value="T3SS_Stator/FliH"/>
</dbReference>
<dbReference type="KEGG" id="psua:FLK61_32580"/>
<keyword evidence="3" id="KW-0813">Transport</keyword>
<dbReference type="Pfam" id="PF02108">
    <property type="entry name" value="FliH"/>
    <property type="match status" value="1"/>
</dbReference>
<dbReference type="GO" id="GO:0044781">
    <property type="term" value="P:bacterial-type flagellum organization"/>
    <property type="evidence" value="ECO:0007669"/>
    <property type="project" value="UniProtKB-KW"/>
</dbReference>
<evidence type="ECO:0000256" key="1">
    <source>
        <dbReference type="ARBA" id="ARBA00003041"/>
    </source>
</evidence>
<dbReference type="EMBL" id="CP041372">
    <property type="protein sequence ID" value="QKS71439.1"/>
    <property type="molecule type" value="Genomic_DNA"/>
</dbReference>
<keyword evidence="11" id="KW-1185">Reference proteome</keyword>
<dbReference type="RefSeq" id="WP_176009474.1">
    <property type="nucleotide sequence ID" value="NZ_CP041372.2"/>
</dbReference>
<dbReference type="InterPro" id="IPR018035">
    <property type="entry name" value="Flagellar_FliH/T3SS_HrpE"/>
</dbReference>
<evidence type="ECO:0000256" key="8">
    <source>
        <dbReference type="SAM" id="Coils"/>
    </source>
</evidence>
<name>A0A859FE26_9BACI</name>
<organism evidence="10 11">
    <name type="scientific">Paenalkalicoccus suaedae</name>
    <dbReference type="NCBI Taxonomy" id="2592382"/>
    <lineage>
        <taxon>Bacteria</taxon>
        <taxon>Bacillati</taxon>
        <taxon>Bacillota</taxon>
        <taxon>Bacilli</taxon>
        <taxon>Bacillales</taxon>
        <taxon>Bacillaceae</taxon>
        <taxon>Paenalkalicoccus</taxon>
    </lineage>
</organism>
<keyword evidence="8" id="KW-0175">Coiled coil</keyword>
<keyword evidence="10" id="KW-0969">Cilium</keyword>
<protein>
    <recommendedName>
        <fullName evidence="7">Flagellar assembly protein FliH</fullName>
    </recommendedName>
</protein>
<evidence type="ECO:0000256" key="3">
    <source>
        <dbReference type="ARBA" id="ARBA00022448"/>
    </source>
</evidence>
<keyword evidence="10" id="KW-0282">Flagellum</keyword>
<dbReference type="Proteomes" id="UP000318138">
    <property type="component" value="Chromosome"/>
</dbReference>
<evidence type="ECO:0000313" key="11">
    <source>
        <dbReference type="Proteomes" id="UP000318138"/>
    </source>
</evidence>
<feature type="coiled-coil region" evidence="8">
    <location>
        <begin position="46"/>
        <end position="133"/>
    </location>
</feature>
<accession>A0A859FE26</accession>
<evidence type="ECO:0000256" key="4">
    <source>
        <dbReference type="ARBA" id="ARBA00022795"/>
    </source>
</evidence>
<dbReference type="InterPro" id="IPR022524">
    <property type="entry name" value="FliH_Bacilli"/>
</dbReference>
<comment type="function">
    <text evidence="1">Needed for flagellar regrowth and assembly.</text>
</comment>